<reference evidence="2" key="1">
    <citation type="journal article" date="2020" name="Fungal Divers.">
        <title>Resolving the Mortierellaceae phylogeny through synthesis of multi-gene phylogenetics and phylogenomics.</title>
        <authorList>
            <person name="Vandepol N."/>
            <person name="Liber J."/>
            <person name="Desiro A."/>
            <person name="Na H."/>
            <person name="Kennedy M."/>
            <person name="Barry K."/>
            <person name="Grigoriev I.V."/>
            <person name="Miller A.N."/>
            <person name="O'Donnell K."/>
            <person name="Stajich J.E."/>
            <person name="Bonito G."/>
        </authorList>
    </citation>
    <scope>NUCLEOTIDE SEQUENCE</scope>
    <source>
        <strain evidence="2">NRRL 6426</strain>
    </source>
</reference>
<dbReference type="InterPro" id="IPR000626">
    <property type="entry name" value="Ubiquitin-like_dom"/>
</dbReference>
<dbReference type="SUPFAM" id="SSF54236">
    <property type="entry name" value="Ubiquitin-like"/>
    <property type="match status" value="1"/>
</dbReference>
<dbReference type="InterPro" id="IPR050158">
    <property type="entry name" value="Ubiquitin_ubiquitin-like"/>
</dbReference>
<dbReference type="Proteomes" id="UP000748756">
    <property type="component" value="Unassembled WGS sequence"/>
</dbReference>
<evidence type="ECO:0000313" key="3">
    <source>
        <dbReference type="Proteomes" id="UP000748756"/>
    </source>
</evidence>
<dbReference type="OrthoDB" id="428577at2759"/>
<gene>
    <name evidence="2" type="ORF">BG015_000877</name>
</gene>
<dbReference type="Gene3D" id="3.10.20.90">
    <property type="entry name" value="Phosphatidylinositol 3-kinase Catalytic Subunit, Chain A, domain 1"/>
    <property type="match status" value="1"/>
</dbReference>
<dbReference type="PROSITE" id="PS50053">
    <property type="entry name" value="UBIQUITIN_2"/>
    <property type="match status" value="1"/>
</dbReference>
<proteinExistence type="predicted"/>
<sequence length="329" mass="37734">MIGKLNIIIANSNIKSVNVPFKDTEPVYYILERIRLKLGTKKEDIKRQDLFVNGKLIEDQQKSIGYYRIFGRTLTYRALINIVFTIEVRTLTGRVYTFPDYHRLFRISNIKALIEPLERCHPELQRLVFAGTQLDDKKTWQDYNINEDTTFHLVLRLRGGGGGINPGIIFSDVSNTSNVRKIEFSDRAPRGRIASPGTNVECNCACTPIHRVICAKKFGSLELVDTTFVCPNCDWYDRVVPVTVGFMSCKYRFHGIKGTGEQYTSDWVDVKDRDCYQLFEADKNTGWRRLMIESADRHACEEYTICLGPMQNFDTLGCGYCFHTACIAD</sequence>
<accession>A0A9P5S480</accession>
<keyword evidence="3" id="KW-1185">Reference proteome</keyword>
<dbReference type="SMART" id="SM00213">
    <property type="entry name" value="UBQ"/>
    <property type="match status" value="1"/>
</dbReference>
<evidence type="ECO:0000259" key="1">
    <source>
        <dbReference type="PROSITE" id="PS50053"/>
    </source>
</evidence>
<dbReference type="PANTHER" id="PTHR10666">
    <property type="entry name" value="UBIQUITIN"/>
    <property type="match status" value="1"/>
</dbReference>
<dbReference type="EMBL" id="JAAAUQ010000115">
    <property type="protein sequence ID" value="KAF9154469.1"/>
    <property type="molecule type" value="Genomic_DNA"/>
</dbReference>
<dbReference type="Pfam" id="PF00240">
    <property type="entry name" value="ubiquitin"/>
    <property type="match status" value="1"/>
</dbReference>
<dbReference type="AlphaFoldDB" id="A0A9P5S480"/>
<feature type="domain" description="Ubiquitin-like" evidence="1">
    <location>
        <begin position="84"/>
        <end position="160"/>
    </location>
</feature>
<protein>
    <recommendedName>
        <fullName evidence="1">Ubiquitin-like domain-containing protein</fullName>
    </recommendedName>
</protein>
<evidence type="ECO:0000313" key="2">
    <source>
        <dbReference type="EMBL" id="KAF9154469.1"/>
    </source>
</evidence>
<comment type="caution">
    <text evidence="2">The sequence shown here is derived from an EMBL/GenBank/DDBJ whole genome shotgun (WGS) entry which is preliminary data.</text>
</comment>
<name>A0A9P5S480_9FUNG</name>
<dbReference type="InterPro" id="IPR029071">
    <property type="entry name" value="Ubiquitin-like_domsf"/>
</dbReference>
<organism evidence="2 3">
    <name type="scientific">Linnemannia schmuckeri</name>
    <dbReference type="NCBI Taxonomy" id="64567"/>
    <lineage>
        <taxon>Eukaryota</taxon>
        <taxon>Fungi</taxon>
        <taxon>Fungi incertae sedis</taxon>
        <taxon>Mucoromycota</taxon>
        <taxon>Mortierellomycotina</taxon>
        <taxon>Mortierellomycetes</taxon>
        <taxon>Mortierellales</taxon>
        <taxon>Mortierellaceae</taxon>
        <taxon>Linnemannia</taxon>
    </lineage>
</organism>